<keyword evidence="2" id="KW-1185">Reference proteome</keyword>
<dbReference type="STRING" id="667725.A0A0L0FHA2"/>
<dbReference type="PANTHER" id="PTHR43675">
    <property type="entry name" value="ARSENITE METHYLTRANSFERASE"/>
    <property type="match status" value="1"/>
</dbReference>
<dbReference type="RefSeq" id="XP_014150056.1">
    <property type="nucleotide sequence ID" value="XM_014294581.1"/>
</dbReference>
<evidence type="ECO:0000313" key="1">
    <source>
        <dbReference type="EMBL" id="KNC76154.1"/>
    </source>
</evidence>
<name>A0A0L0FHA2_9EUKA</name>
<dbReference type="SUPFAM" id="SSF53335">
    <property type="entry name" value="S-adenosyl-L-methionine-dependent methyltransferases"/>
    <property type="match status" value="1"/>
</dbReference>
<dbReference type="GeneID" id="25911837"/>
<dbReference type="Gene3D" id="3.40.50.150">
    <property type="entry name" value="Vaccinia Virus protein VP39"/>
    <property type="match status" value="1"/>
</dbReference>
<dbReference type="eggNOG" id="ENOG502QTI1">
    <property type="taxonomic scope" value="Eukaryota"/>
</dbReference>
<gene>
    <name evidence="1" type="ORF">SARC_11333</name>
</gene>
<protein>
    <recommendedName>
        <fullName evidence="3">Methyltransferase type 11 domain-containing protein</fullName>
    </recommendedName>
</protein>
<dbReference type="InterPro" id="IPR029063">
    <property type="entry name" value="SAM-dependent_MTases_sf"/>
</dbReference>
<reference evidence="1 2" key="1">
    <citation type="submission" date="2011-02" db="EMBL/GenBank/DDBJ databases">
        <title>The Genome Sequence of Sphaeroforma arctica JP610.</title>
        <authorList>
            <consortium name="The Broad Institute Genome Sequencing Platform"/>
            <person name="Russ C."/>
            <person name="Cuomo C."/>
            <person name="Young S.K."/>
            <person name="Zeng Q."/>
            <person name="Gargeya S."/>
            <person name="Alvarado L."/>
            <person name="Berlin A."/>
            <person name="Chapman S.B."/>
            <person name="Chen Z."/>
            <person name="Freedman E."/>
            <person name="Gellesch M."/>
            <person name="Goldberg J."/>
            <person name="Griggs A."/>
            <person name="Gujja S."/>
            <person name="Heilman E."/>
            <person name="Heiman D."/>
            <person name="Howarth C."/>
            <person name="Mehta T."/>
            <person name="Neiman D."/>
            <person name="Pearson M."/>
            <person name="Roberts A."/>
            <person name="Saif S."/>
            <person name="Shea T."/>
            <person name="Shenoy N."/>
            <person name="Sisk P."/>
            <person name="Stolte C."/>
            <person name="Sykes S."/>
            <person name="White J."/>
            <person name="Yandava C."/>
            <person name="Burger G."/>
            <person name="Gray M.W."/>
            <person name="Holland P.W.H."/>
            <person name="King N."/>
            <person name="Lang F.B.F."/>
            <person name="Roger A.J."/>
            <person name="Ruiz-Trillo I."/>
            <person name="Haas B."/>
            <person name="Nusbaum C."/>
            <person name="Birren B."/>
        </authorList>
    </citation>
    <scope>NUCLEOTIDE SEQUENCE [LARGE SCALE GENOMIC DNA]</scope>
    <source>
        <strain evidence="1 2">JP610</strain>
    </source>
</reference>
<accession>A0A0L0FHA2</accession>
<sequence length="260" mass="28897">MLSLSSIIEELRGILPIDAMAPAEKTSIPRDEEHADYTEKNTVHVDSFLYDDDEVDRLCDDGQMSRAICNACGSQDTTMLNFISHSASLSQLQFLYNHALGDLTGKSVLDVGSRTGAVLYAGYLFSSAKELIGVEMNSYFADISSKIVTQHNMQDRISITEGDIMKHPKILAGADVVVLNNVFQFFHSPAAHAKFWTFLRSTIVRKGTMLVTVPEISGSLRSAQLDMDTASWVEEITLDYAEYDADEESDIRAVHLYRVI</sequence>
<dbReference type="Proteomes" id="UP000054560">
    <property type="component" value="Unassembled WGS sequence"/>
</dbReference>
<organism evidence="1 2">
    <name type="scientific">Sphaeroforma arctica JP610</name>
    <dbReference type="NCBI Taxonomy" id="667725"/>
    <lineage>
        <taxon>Eukaryota</taxon>
        <taxon>Ichthyosporea</taxon>
        <taxon>Ichthyophonida</taxon>
        <taxon>Sphaeroforma</taxon>
    </lineage>
</organism>
<dbReference type="GO" id="GO:0008168">
    <property type="term" value="F:methyltransferase activity"/>
    <property type="evidence" value="ECO:0007669"/>
    <property type="project" value="TreeGrafter"/>
</dbReference>
<dbReference type="EMBL" id="KQ243232">
    <property type="protein sequence ID" value="KNC76154.1"/>
    <property type="molecule type" value="Genomic_DNA"/>
</dbReference>
<dbReference type="OrthoDB" id="15794at2759"/>
<evidence type="ECO:0000313" key="2">
    <source>
        <dbReference type="Proteomes" id="UP000054560"/>
    </source>
</evidence>
<dbReference type="InterPro" id="IPR026669">
    <property type="entry name" value="Arsenite_MeTrfase-like"/>
</dbReference>
<dbReference type="PANTHER" id="PTHR43675:SF1">
    <property type="entry name" value="RIKEN CDNA 2700097O09 GENE"/>
    <property type="match status" value="1"/>
</dbReference>
<dbReference type="CDD" id="cd02440">
    <property type="entry name" value="AdoMet_MTases"/>
    <property type="match status" value="1"/>
</dbReference>
<dbReference type="AlphaFoldDB" id="A0A0L0FHA2"/>
<evidence type="ECO:0008006" key="3">
    <source>
        <dbReference type="Google" id="ProtNLM"/>
    </source>
</evidence>
<proteinExistence type="predicted"/>